<dbReference type="SUPFAM" id="SSF56219">
    <property type="entry name" value="DNase I-like"/>
    <property type="match status" value="1"/>
</dbReference>
<dbReference type="Pfam" id="PF03372">
    <property type="entry name" value="Exo_endo_phos"/>
    <property type="match status" value="1"/>
</dbReference>
<comment type="similarity">
    <text evidence="3 11">Belongs to the DNA repair enzymes AP/ExoA family.</text>
</comment>
<name>A0A8E0S6U0_9TREM</name>
<dbReference type="PANTHER" id="PTHR22748:SF6">
    <property type="entry name" value="DNA-(APURINIC OR APYRIMIDINIC SITE) ENDONUCLEASE"/>
    <property type="match status" value="1"/>
</dbReference>
<evidence type="ECO:0000256" key="11">
    <source>
        <dbReference type="RuleBase" id="RU362131"/>
    </source>
</evidence>
<feature type="site" description="Interaction with DNA substrate" evidence="10">
    <location>
        <position position="313"/>
    </location>
</feature>
<accession>A0A8E0S6U0</accession>
<keyword evidence="11" id="KW-0234">DNA repair</keyword>
<feature type="binding site" evidence="9">
    <location>
        <position position="102"/>
    </location>
    <ligand>
        <name>Mg(2+)</name>
        <dbReference type="ChEBI" id="CHEBI:18420"/>
        <label>1</label>
    </ligand>
</feature>
<feature type="site" description="Transition state stabilizer" evidence="10">
    <location>
        <position position="216"/>
    </location>
</feature>
<keyword evidence="6" id="KW-0378">Hydrolase</keyword>
<keyword evidence="5 9" id="KW-0479">Metal-binding</keyword>
<feature type="region of interest" description="Disordered" evidence="12">
    <location>
        <begin position="1"/>
        <end position="33"/>
    </location>
</feature>
<reference evidence="14" key="1">
    <citation type="submission" date="2019-05" db="EMBL/GenBank/DDBJ databases">
        <title>Annotation for the trematode Fasciolopsis buski.</title>
        <authorList>
            <person name="Choi Y.-J."/>
        </authorList>
    </citation>
    <scope>NUCLEOTIDE SEQUENCE</scope>
    <source>
        <strain evidence="14">HT</strain>
        <tissue evidence="14">Whole worm</tissue>
    </source>
</reference>
<dbReference type="GO" id="GO:0008311">
    <property type="term" value="F:double-stranded DNA 3'-5' DNA exonuclease activity"/>
    <property type="evidence" value="ECO:0007669"/>
    <property type="project" value="UniProtKB-EC"/>
</dbReference>
<feature type="active site" evidence="8">
    <location>
        <position position="174"/>
    </location>
</feature>
<feature type="binding site" evidence="9">
    <location>
        <position position="74"/>
    </location>
    <ligand>
        <name>Mg(2+)</name>
        <dbReference type="ChEBI" id="CHEBI:18420"/>
        <label>1</label>
    </ligand>
</feature>
<dbReference type="PROSITE" id="PS00728">
    <property type="entry name" value="AP_NUCLEASE_F1_3"/>
    <property type="match status" value="1"/>
</dbReference>
<comment type="cofactor">
    <cofactor evidence="9 11">
        <name>Mg(2+)</name>
        <dbReference type="ChEBI" id="CHEBI:18420"/>
    </cofactor>
    <cofactor evidence="9 11">
        <name>Mn(2+)</name>
        <dbReference type="ChEBI" id="CHEBI:29035"/>
    </cofactor>
    <text evidence="9 11">Probably binds two magnesium or manganese ions per subunit.</text>
</comment>
<evidence type="ECO:0000256" key="5">
    <source>
        <dbReference type="ARBA" id="ARBA00022723"/>
    </source>
</evidence>
<evidence type="ECO:0000313" key="14">
    <source>
        <dbReference type="EMBL" id="KAA0200845.1"/>
    </source>
</evidence>
<evidence type="ECO:0000313" key="15">
    <source>
        <dbReference type="Proteomes" id="UP000728185"/>
    </source>
</evidence>
<feature type="binding site" evidence="9">
    <location>
        <position position="312"/>
    </location>
    <ligand>
        <name>Mg(2+)</name>
        <dbReference type="ChEBI" id="CHEBI:18420"/>
        <label>1</label>
    </ligand>
</feature>
<evidence type="ECO:0000256" key="3">
    <source>
        <dbReference type="ARBA" id="ARBA00007092"/>
    </source>
</evidence>
<feature type="binding site" evidence="9">
    <location>
        <position position="216"/>
    </location>
    <ligand>
        <name>Mg(2+)</name>
        <dbReference type="ChEBI" id="CHEBI:18420"/>
        <label>1</label>
    </ligand>
</feature>
<evidence type="ECO:0000256" key="7">
    <source>
        <dbReference type="ARBA" id="ARBA00022842"/>
    </source>
</evidence>
<dbReference type="NCBIfam" id="TIGR00195">
    <property type="entry name" value="exoDNase_III"/>
    <property type="match status" value="1"/>
</dbReference>
<evidence type="ECO:0000256" key="10">
    <source>
        <dbReference type="PIRSR" id="PIRSR604808-3"/>
    </source>
</evidence>
<dbReference type="CDD" id="cd09087">
    <property type="entry name" value="Ape1-like_AP-endo"/>
    <property type="match status" value="1"/>
</dbReference>
<feature type="binding site" evidence="9">
    <location>
        <position position="313"/>
    </location>
    <ligand>
        <name>Mg(2+)</name>
        <dbReference type="ChEBI" id="CHEBI:18420"/>
        <label>1</label>
    </ligand>
</feature>
<feature type="compositionally biased region" description="Basic and acidic residues" evidence="12">
    <location>
        <begin position="23"/>
        <end position="33"/>
    </location>
</feature>
<dbReference type="Gene3D" id="3.60.10.10">
    <property type="entry name" value="Endonuclease/exonuclease/phosphatase"/>
    <property type="match status" value="1"/>
</dbReference>
<comment type="caution">
    <text evidence="14">The sequence shown here is derived from an EMBL/GenBank/DDBJ whole genome shotgun (WGS) entry which is preliminary data.</text>
</comment>
<dbReference type="Proteomes" id="UP000728185">
    <property type="component" value="Unassembled WGS sequence"/>
</dbReference>
<dbReference type="EC" id="3.1.11.2" evidence="4"/>
<evidence type="ECO:0000259" key="13">
    <source>
        <dbReference type="Pfam" id="PF03372"/>
    </source>
</evidence>
<dbReference type="PANTHER" id="PTHR22748">
    <property type="entry name" value="AP ENDONUCLEASE"/>
    <property type="match status" value="1"/>
</dbReference>
<dbReference type="PROSITE" id="PS00726">
    <property type="entry name" value="AP_NUCLEASE_F1_1"/>
    <property type="match status" value="1"/>
</dbReference>
<dbReference type="EMBL" id="LUCM01000242">
    <property type="protein sequence ID" value="KAA0200845.1"/>
    <property type="molecule type" value="Genomic_DNA"/>
</dbReference>
<dbReference type="AlphaFoldDB" id="A0A8E0S6U0"/>
<dbReference type="InterPro" id="IPR020848">
    <property type="entry name" value="AP_endonuclease_F1_CS"/>
</dbReference>
<evidence type="ECO:0000256" key="9">
    <source>
        <dbReference type="PIRSR" id="PIRSR604808-2"/>
    </source>
</evidence>
<dbReference type="OrthoDB" id="498125at2759"/>
<feature type="active site" description="Proton donor/acceptor" evidence="8">
    <location>
        <position position="214"/>
    </location>
</feature>
<keyword evidence="11" id="KW-0227">DNA damage</keyword>
<feature type="site" description="Important for catalytic activity" evidence="10">
    <location>
        <position position="287"/>
    </location>
</feature>
<keyword evidence="15" id="KW-1185">Reference proteome</keyword>
<dbReference type="NCBIfam" id="TIGR00633">
    <property type="entry name" value="xth"/>
    <property type="match status" value="1"/>
</dbReference>
<dbReference type="GO" id="GO:0003906">
    <property type="term" value="F:DNA-(apurinic or apyrimidinic site) endonuclease activity"/>
    <property type="evidence" value="ECO:0007669"/>
    <property type="project" value="TreeGrafter"/>
</dbReference>
<evidence type="ECO:0000256" key="2">
    <source>
        <dbReference type="ARBA" id="ARBA00001936"/>
    </source>
</evidence>
<comment type="catalytic activity">
    <reaction evidence="1">
        <text>Exonucleolytic cleavage in the 3'- to 5'-direction to yield nucleoside 5'-phosphates.</text>
        <dbReference type="EC" id="3.1.11.2"/>
    </reaction>
</comment>
<proteinExistence type="inferred from homology"/>
<dbReference type="InterPro" id="IPR004808">
    <property type="entry name" value="AP_endonuc_1"/>
</dbReference>
<keyword evidence="9" id="KW-0464">Manganese</keyword>
<feature type="active site" description="Proton acceptor" evidence="8">
    <location>
        <position position="313"/>
    </location>
</feature>
<dbReference type="GO" id="GO:0046872">
    <property type="term" value="F:metal ion binding"/>
    <property type="evidence" value="ECO:0007669"/>
    <property type="project" value="UniProtKB-KW"/>
</dbReference>
<dbReference type="InterPro" id="IPR005135">
    <property type="entry name" value="Endo/exonuclease/phosphatase"/>
</dbReference>
<feature type="binding site" evidence="9">
    <location>
        <position position="214"/>
    </location>
    <ligand>
        <name>Mg(2+)</name>
        <dbReference type="ChEBI" id="CHEBI:18420"/>
        <label>1</label>
    </ligand>
</feature>
<dbReference type="GO" id="GO:0008081">
    <property type="term" value="F:phosphoric diester hydrolase activity"/>
    <property type="evidence" value="ECO:0007669"/>
    <property type="project" value="TreeGrafter"/>
</dbReference>
<dbReference type="InterPro" id="IPR036691">
    <property type="entry name" value="Endo/exonu/phosph_ase_sf"/>
</dbReference>
<feature type="compositionally biased region" description="Basic and acidic residues" evidence="12">
    <location>
        <begin position="1"/>
        <end position="14"/>
    </location>
</feature>
<comment type="cofactor">
    <cofactor evidence="2">
        <name>Mn(2+)</name>
        <dbReference type="ChEBI" id="CHEBI:29035"/>
    </cofactor>
</comment>
<sequence length="322" mass="36424">MKRESIKRSSDSKKPLKRTKKVAKGESSNDEKLISAAEQEPGGLFAWCNTYPGSLPSLASPSIKPWDFKLASWNVNGLRAWIKAGGQKYVIEESPDIFAVQEIKCSALKVPAESKLFGYTAYWSPADKEGYAGTGLYCKQKPISLKLGMGISKHDTEGRIITAEYEKFYLVTAYVPNSGQGLVRLPYREKQWDPDFVNYLKQLDSQKPLIVCGDLNVAHEEIDLANPSTNHKSAGFTDQERAGFGVLLEQVDLVDTYRALYPHRLKAYTFWNYRQNARPKNTGWRLDYFLVSKRLMPNVCDHEIRCGVRGSDHCPIVLYLKL</sequence>
<dbReference type="PROSITE" id="PS51435">
    <property type="entry name" value="AP_NUCLEASE_F1_4"/>
    <property type="match status" value="1"/>
</dbReference>
<dbReference type="GO" id="GO:0006284">
    <property type="term" value="P:base-excision repair"/>
    <property type="evidence" value="ECO:0007669"/>
    <property type="project" value="TreeGrafter"/>
</dbReference>
<keyword evidence="7 9" id="KW-0460">Magnesium</keyword>
<evidence type="ECO:0000256" key="1">
    <source>
        <dbReference type="ARBA" id="ARBA00000493"/>
    </source>
</evidence>
<evidence type="ECO:0000256" key="12">
    <source>
        <dbReference type="SAM" id="MobiDB-lite"/>
    </source>
</evidence>
<evidence type="ECO:0000256" key="6">
    <source>
        <dbReference type="ARBA" id="ARBA00022801"/>
    </source>
</evidence>
<evidence type="ECO:0000256" key="8">
    <source>
        <dbReference type="PIRSR" id="PIRSR604808-1"/>
    </source>
</evidence>
<dbReference type="InterPro" id="IPR020847">
    <property type="entry name" value="AP_endonuclease_F1_BS"/>
</dbReference>
<dbReference type="GO" id="GO:0005634">
    <property type="term" value="C:nucleus"/>
    <property type="evidence" value="ECO:0007669"/>
    <property type="project" value="TreeGrafter"/>
</dbReference>
<protein>
    <recommendedName>
        <fullName evidence="4">exodeoxyribonuclease III</fullName>
        <ecNumber evidence="4">3.1.11.2</ecNumber>
    </recommendedName>
</protein>
<gene>
    <name evidence="14" type="ORF">FBUS_07961</name>
</gene>
<feature type="domain" description="Endonuclease/exonuclease/phosphatase" evidence="13">
    <location>
        <begin position="71"/>
        <end position="313"/>
    </location>
</feature>
<dbReference type="GO" id="GO:0003677">
    <property type="term" value="F:DNA binding"/>
    <property type="evidence" value="ECO:0007669"/>
    <property type="project" value="InterPro"/>
</dbReference>
<organism evidence="14 15">
    <name type="scientific">Fasciolopsis buskii</name>
    <dbReference type="NCBI Taxonomy" id="27845"/>
    <lineage>
        <taxon>Eukaryota</taxon>
        <taxon>Metazoa</taxon>
        <taxon>Spiralia</taxon>
        <taxon>Lophotrochozoa</taxon>
        <taxon>Platyhelminthes</taxon>
        <taxon>Trematoda</taxon>
        <taxon>Digenea</taxon>
        <taxon>Plagiorchiida</taxon>
        <taxon>Echinostomata</taxon>
        <taxon>Echinostomatoidea</taxon>
        <taxon>Fasciolidae</taxon>
        <taxon>Fasciolopsis</taxon>
    </lineage>
</organism>
<evidence type="ECO:0000256" key="4">
    <source>
        <dbReference type="ARBA" id="ARBA00012115"/>
    </source>
</evidence>